<feature type="compositionally biased region" description="Basic residues" evidence="1">
    <location>
        <begin position="427"/>
        <end position="436"/>
    </location>
</feature>
<proteinExistence type="predicted"/>
<reference evidence="3" key="1">
    <citation type="submission" date="2022-11" db="UniProtKB">
        <authorList>
            <consortium name="WormBaseParasite"/>
        </authorList>
    </citation>
    <scope>IDENTIFICATION</scope>
</reference>
<name>A0A915LTT4_MELJA</name>
<feature type="compositionally biased region" description="Basic and acidic residues" evidence="1">
    <location>
        <begin position="232"/>
        <end position="250"/>
    </location>
</feature>
<feature type="compositionally biased region" description="Basic residues" evidence="1">
    <location>
        <begin position="1"/>
        <end position="11"/>
    </location>
</feature>
<dbReference type="WBParaSite" id="scaffold16403_cov272.g18240">
    <property type="protein sequence ID" value="scaffold16403_cov272.g18240"/>
    <property type="gene ID" value="scaffold16403_cov272.g18240"/>
</dbReference>
<protein>
    <submittedName>
        <fullName evidence="3">Uncharacterized protein</fullName>
    </submittedName>
</protein>
<feature type="region of interest" description="Disordered" evidence="1">
    <location>
        <begin position="100"/>
        <end position="121"/>
    </location>
</feature>
<organism evidence="2 3">
    <name type="scientific">Meloidogyne javanica</name>
    <name type="common">Root-knot nematode worm</name>
    <dbReference type="NCBI Taxonomy" id="6303"/>
    <lineage>
        <taxon>Eukaryota</taxon>
        <taxon>Metazoa</taxon>
        <taxon>Ecdysozoa</taxon>
        <taxon>Nematoda</taxon>
        <taxon>Chromadorea</taxon>
        <taxon>Rhabditida</taxon>
        <taxon>Tylenchina</taxon>
        <taxon>Tylenchomorpha</taxon>
        <taxon>Tylenchoidea</taxon>
        <taxon>Meloidogynidae</taxon>
        <taxon>Meloidogyninae</taxon>
        <taxon>Meloidogyne</taxon>
        <taxon>Meloidogyne incognita group</taxon>
    </lineage>
</organism>
<evidence type="ECO:0000313" key="3">
    <source>
        <dbReference type="WBParaSite" id="scaffold16403_cov272.g18240"/>
    </source>
</evidence>
<dbReference type="AlphaFoldDB" id="A0A915LTT4"/>
<feature type="region of interest" description="Disordered" evidence="1">
    <location>
        <begin position="227"/>
        <end position="250"/>
    </location>
</feature>
<dbReference type="Proteomes" id="UP000887561">
    <property type="component" value="Unplaced"/>
</dbReference>
<evidence type="ECO:0000256" key="1">
    <source>
        <dbReference type="SAM" id="MobiDB-lite"/>
    </source>
</evidence>
<feature type="compositionally biased region" description="Low complexity" evidence="1">
    <location>
        <begin position="60"/>
        <end position="72"/>
    </location>
</feature>
<feature type="compositionally biased region" description="Basic and acidic residues" evidence="1">
    <location>
        <begin position="15"/>
        <end position="28"/>
    </location>
</feature>
<feature type="region of interest" description="Disordered" evidence="1">
    <location>
        <begin position="1"/>
        <end position="72"/>
    </location>
</feature>
<feature type="region of interest" description="Disordered" evidence="1">
    <location>
        <begin position="393"/>
        <end position="444"/>
    </location>
</feature>
<accession>A0A915LTT4</accession>
<sequence length="873" mass="100739">MPSHHSHKRRSSSSEYEKSHRSTAESRHRSGSQRYENDSRRPVRRSPSPPMAFRRDSSAYSRPSSFRPRVVYSSRPRPFSIRAYRASAISRFSTRGRFPRVPFHDRRSSSPSGFHQHSFSSERGRIVRGVSRVSRRADFIGSFGRPIYYQPTYEVSPDRTAEDKLPDKPEEVVEDRDELFSQMMEAKRNENLDDYYRLRDLLNAFDRRNPHLAFRGSGRIAKRRLSLSPERNGAEKRVKSEKAKEKSSKEGKIAVLGEELEEVDCTDKNETGSKGKNKEIAADITLEQISNEDLERDDNYDDIDYDEKSATKEDIYCGDVYEEENAVDLDFMEDEIVEEEIQISSERLKTTTREKQKQDKLNMKKAPIAHMFRPEFISILISSLRKGAVIASSTSERDLKGQNSHGDSVKVTSDEIAVNDKNTSGQKRGRKAKKTKQKEQQEIKISPQCSELNLNNKELQSKEKSQQIPTLLEIALSSVIASEMNSRSLFNHSQPFFKMLSIYFYIIILFFIIGITPKQVFEEFDTNGKHTKDQAEAALEEALGEIRFQAVENKNRENGISLLEASIENRERYNLNTTLLPLENQQITSAPSIVLINPPIELPKSVPVANFIVHPNEQKQQRSQQKYQKFEFMPHFDREIYEFMVPEEPPIKADALVAVLTFFGHLNAQPPQFELKGEKLGCRQGHLKNFAQIKVEVLPMRNYSHLEMEPKEEKKEEEILITNTTIETTTKDVFQVKKEEDEENLTNKLLHIWITTTSQTDSLPKILDIRPHYLAPGDLAELWLLNPTKILKEYFHLFPLNFKIFGQKVGEKGKELIENKPFLIFDGNLELNGEPEKAPKFEKNNYNFNLNENELDGYEIGKLKIVGEEEEVN</sequence>
<feature type="compositionally biased region" description="Polar residues" evidence="1">
    <location>
        <begin position="109"/>
        <end position="119"/>
    </location>
</feature>
<evidence type="ECO:0000313" key="2">
    <source>
        <dbReference type="Proteomes" id="UP000887561"/>
    </source>
</evidence>
<keyword evidence="2" id="KW-1185">Reference proteome</keyword>